<dbReference type="InterPro" id="IPR050557">
    <property type="entry name" value="RTX_toxin/Mannuronan_C5-epim"/>
</dbReference>
<gene>
    <name evidence="6" type="ORF">KCG44_02885</name>
</gene>
<evidence type="ECO:0000256" key="4">
    <source>
        <dbReference type="SAM" id="MobiDB-lite"/>
    </source>
</evidence>
<protein>
    <submittedName>
        <fullName evidence="6">M10 family metallopeptidase C-terminal domain-containing protein</fullName>
    </submittedName>
</protein>
<name>A0ABS6SBD4_9SPHN</name>
<evidence type="ECO:0000259" key="5">
    <source>
        <dbReference type="SMART" id="SM00235"/>
    </source>
</evidence>
<proteinExistence type="predicted"/>
<accession>A0ABS6SBD4</accession>
<dbReference type="InterPro" id="IPR006026">
    <property type="entry name" value="Peptidase_Metallo"/>
</dbReference>
<dbReference type="PANTHER" id="PTHR38340:SF1">
    <property type="entry name" value="S-LAYER PROTEIN"/>
    <property type="match status" value="1"/>
</dbReference>
<dbReference type="PROSITE" id="PS00330">
    <property type="entry name" value="HEMOLYSIN_CALCIUM"/>
    <property type="match status" value="1"/>
</dbReference>
<evidence type="ECO:0000256" key="3">
    <source>
        <dbReference type="ARBA" id="ARBA00022737"/>
    </source>
</evidence>
<sequence length="854" mass="91655">MPINTALVDQLNTTSRWYHLDGSKVDEISFGFTTSSAFASGRGEESGWKAFNAKQEASSRKALELWDDLIAPSFVESADPNVGDIKFSQTTSNIGFAHAYFPGIVGREVSSSDRMNGSVWLNAGNSTLRDPDVGEYGFQTIIHEIGHALGLNHAGNYNGGSPRYGDTKTGWLYTEDTWQFTVMSYFNSSNTGADWYSNGNVRVQTPMVYDILAIQEKYGADFTTRAGDTTYGFNSNAGNDIYDFTVNARPVMTIWDGAGNDTIDLSGFSADQRLDLAEGAYSDVGVGLTLNFAIAYGAKIENGVGGSGNDSLSGNALGNILKGGAGNDVLYGLGGDDTLEGGSGNDVFHGGLGNDIVRGGSGLDIVKISAASTEVTVQEVTGGVTILGEGLDHVFNDVEQFAFSDKTLSYAEVLTLIAGAPNPDPDPDPDPVPDPDPAPKPDGAIIDFEAADISSYSNQDRSPDAFAVDGDQLTFTGNSWKKLAIDYNIDADTMLTFSFRSSQLGEIHGIGFDTDNRHSSTQYFNLFGEAGWGIRDFEYTGNGEWQTFTIRLGDYVDGDISYLTFINDDDDAGNGLGRSEFANVSIYQDGQVPDPDPTPDPDPDPNPVAPPLDFSALQVTSYSNQDRAPDAFTVSGNTISLDGNSWKKVETDYSVTADTILTFSFRALKEGEIQGVGFDTDNQHASTQYFNLFGESGYGISDFKYTGNGEWQTFTIRLGDYVQGDISYLTFINDDDNAGNGLGASEIRDVRIFEEGANGSEEGDVFDHRGHDHGPCGHDGCGDHCNHDHDDNEGGNHGDHDHDGVPGIDADIQPLNAVFADKGNFVAQLGDDDIALLMGGFSDFTLLDNMPAIL</sequence>
<keyword evidence="2" id="KW-0964">Secreted</keyword>
<dbReference type="InterPro" id="IPR034033">
    <property type="entry name" value="Serralysin-like"/>
</dbReference>
<dbReference type="Pfam" id="PF00353">
    <property type="entry name" value="HemolysinCabind"/>
    <property type="match status" value="2"/>
</dbReference>
<dbReference type="InterPro" id="IPR018511">
    <property type="entry name" value="Hemolysin-typ_Ca-bd_CS"/>
</dbReference>
<reference evidence="6 7" key="1">
    <citation type="submission" date="2021-04" db="EMBL/GenBank/DDBJ databases">
        <authorList>
            <person name="Pira H."/>
            <person name="Risdian C."/>
            <person name="Wink J."/>
        </authorList>
    </citation>
    <scope>NUCLEOTIDE SEQUENCE [LARGE SCALE GENOMIC DNA]</scope>
    <source>
        <strain evidence="6 7">WHA3</strain>
    </source>
</reference>
<feature type="region of interest" description="Disordered" evidence="4">
    <location>
        <begin position="588"/>
        <end position="613"/>
    </location>
</feature>
<dbReference type="RefSeq" id="WP_218444086.1">
    <property type="nucleotide sequence ID" value="NZ_JAGSPA010000001.1"/>
</dbReference>
<dbReference type="InterPro" id="IPR013858">
    <property type="entry name" value="Peptidase_M10B_C"/>
</dbReference>
<keyword evidence="7" id="KW-1185">Reference proteome</keyword>
<dbReference type="InterPro" id="IPR001343">
    <property type="entry name" value="Hemolysn_Ca-bd"/>
</dbReference>
<keyword evidence="3" id="KW-0677">Repeat</keyword>
<comment type="subcellular location">
    <subcellularLocation>
        <location evidence="1">Secreted</location>
    </subcellularLocation>
</comment>
<organism evidence="6 7">
    <name type="scientific">Pacificimonas pallii</name>
    <dbReference type="NCBI Taxonomy" id="2827236"/>
    <lineage>
        <taxon>Bacteria</taxon>
        <taxon>Pseudomonadati</taxon>
        <taxon>Pseudomonadota</taxon>
        <taxon>Alphaproteobacteria</taxon>
        <taxon>Sphingomonadales</taxon>
        <taxon>Sphingosinicellaceae</taxon>
        <taxon>Pacificimonas</taxon>
    </lineage>
</organism>
<dbReference type="SMART" id="SM00235">
    <property type="entry name" value="ZnMc"/>
    <property type="match status" value="1"/>
</dbReference>
<dbReference type="Pfam" id="PF08548">
    <property type="entry name" value="Peptidase_M10_C"/>
    <property type="match status" value="1"/>
</dbReference>
<feature type="domain" description="Peptidase metallopeptidase" evidence="5">
    <location>
        <begin position="26"/>
        <end position="201"/>
    </location>
</feature>
<evidence type="ECO:0000256" key="2">
    <source>
        <dbReference type="ARBA" id="ARBA00022525"/>
    </source>
</evidence>
<comment type="caution">
    <text evidence="6">The sequence shown here is derived from an EMBL/GenBank/DDBJ whole genome shotgun (WGS) entry which is preliminary data.</text>
</comment>
<evidence type="ECO:0000313" key="6">
    <source>
        <dbReference type="EMBL" id="MBV7255727.1"/>
    </source>
</evidence>
<dbReference type="EMBL" id="JAGSPA010000001">
    <property type="protein sequence ID" value="MBV7255727.1"/>
    <property type="molecule type" value="Genomic_DNA"/>
</dbReference>
<dbReference type="PANTHER" id="PTHR38340">
    <property type="entry name" value="S-LAYER PROTEIN"/>
    <property type="match status" value="1"/>
</dbReference>
<dbReference type="CDD" id="cd04277">
    <property type="entry name" value="ZnMc_serralysin_like"/>
    <property type="match status" value="1"/>
</dbReference>
<dbReference type="Proteomes" id="UP000722336">
    <property type="component" value="Unassembled WGS sequence"/>
</dbReference>
<evidence type="ECO:0000256" key="1">
    <source>
        <dbReference type="ARBA" id="ARBA00004613"/>
    </source>
</evidence>
<feature type="region of interest" description="Disordered" evidence="4">
    <location>
        <begin position="418"/>
        <end position="443"/>
    </location>
</feature>
<evidence type="ECO:0000313" key="7">
    <source>
        <dbReference type="Proteomes" id="UP000722336"/>
    </source>
</evidence>